<dbReference type="EMBL" id="BQKY01000012">
    <property type="protein sequence ID" value="GJN92699.1"/>
    <property type="molecule type" value="Genomic_DNA"/>
</dbReference>
<feature type="transmembrane region" description="Helical" evidence="2">
    <location>
        <begin position="226"/>
        <end position="249"/>
    </location>
</feature>
<reference evidence="3 4" key="1">
    <citation type="submission" date="2021-12" db="EMBL/GenBank/DDBJ databases">
        <title>High titer production of polyol ester of fatty acids by Rhodotorula paludigena BS15 towards product separation-free biomass refinery.</title>
        <authorList>
            <person name="Mano J."/>
            <person name="Ono H."/>
            <person name="Tanaka T."/>
            <person name="Naito K."/>
            <person name="Sushida H."/>
            <person name="Ike M."/>
            <person name="Tokuyasu K."/>
            <person name="Kitaoka M."/>
        </authorList>
    </citation>
    <scope>NUCLEOTIDE SEQUENCE [LARGE SCALE GENOMIC DNA]</scope>
    <source>
        <strain evidence="3 4">BS15</strain>
    </source>
</reference>
<keyword evidence="2" id="KW-0812">Transmembrane</keyword>
<feature type="transmembrane region" description="Helical" evidence="2">
    <location>
        <begin position="70"/>
        <end position="93"/>
    </location>
</feature>
<dbReference type="Proteomes" id="UP001342314">
    <property type="component" value="Unassembled WGS sequence"/>
</dbReference>
<keyword evidence="2" id="KW-0472">Membrane</keyword>
<comment type="caution">
    <text evidence="3">The sequence shown here is derived from an EMBL/GenBank/DDBJ whole genome shotgun (WGS) entry which is preliminary data.</text>
</comment>
<evidence type="ECO:0000256" key="2">
    <source>
        <dbReference type="SAM" id="Phobius"/>
    </source>
</evidence>
<feature type="transmembrane region" description="Helical" evidence="2">
    <location>
        <begin position="35"/>
        <end position="58"/>
    </location>
</feature>
<keyword evidence="4" id="KW-1185">Reference proteome</keyword>
<sequence length="349" mass="37779">MAHRRLQLETEAYDTLTNQTLASEGYVDAILGPCAIGWVGQILLFGIAVGLVIDYVKTEMYERDPRWRKALLWAVMVVTLAQTAMNWYLVWHWMTQQARDALSLLLPSRVDCVAPLSIGLNGLMVQSFLAWRATRLMSKPIRRTISLVYFAILIFCEFAMIIFSIVLNFLWREGRLSNKLVEIATYGLVSGIWLWFAAIVDVSITVILVCVLPTPNTLKWAVAPNAGWWLLSSSYALALITTLSSRALILRSNPAGQPTLPTVSNVSAAFGGGAVPAPQHSSAHDNGKGHAIQLSPVDEPRSLSTTSASSKRGGAGLTGSDETGSSGAGGAGVHVARQVTVQTRSAEKA</sequence>
<accession>A0AAV5GRX4</accession>
<name>A0AAV5GRX4_9BASI</name>
<feature type="region of interest" description="Disordered" evidence="1">
    <location>
        <begin position="275"/>
        <end position="349"/>
    </location>
</feature>
<gene>
    <name evidence="3" type="ORF">Rhopal_005734-T1</name>
</gene>
<dbReference type="AlphaFoldDB" id="A0AAV5GRX4"/>
<feature type="transmembrane region" description="Helical" evidence="2">
    <location>
        <begin position="191"/>
        <end position="214"/>
    </location>
</feature>
<feature type="transmembrane region" description="Helical" evidence="2">
    <location>
        <begin position="113"/>
        <end position="134"/>
    </location>
</feature>
<protein>
    <submittedName>
        <fullName evidence="3">Uncharacterized protein</fullName>
    </submittedName>
</protein>
<feature type="transmembrane region" description="Helical" evidence="2">
    <location>
        <begin position="146"/>
        <end position="171"/>
    </location>
</feature>
<proteinExistence type="predicted"/>
<evidence type="ECO:0000256" key="1">
    <source>
        <dbReference type="SAM" id="MobiDB-lite"/>
    </source>
</evidence>
<evidence type="ECO:0000313" key="3">
    <source>
        <dbReference type="EMBL" id="GJN92699.1"/>
    </source>
</evidence>
<evidence type="ECO:0000313" key="4">
    <source>
        <dbReference type="Proteomes" id="UP001342314"/>
    </source>
</evidence>
<organism evidence="3 4">
    <name type="scientific">Rhodotorula paludigena</name>
    <dbReference type="NCBI Taxonomy" id="86838"/>
    <lineage>
        <taxon>Eukaryota</taxon>
        <taxon>Fungi</taxon>
        <taxon>Dikarya</taxon>
        <taxon>Basidiomycota</taxon>
        <taxon>Pucciniomycotina</taxon>
        <taxon>Microbotryomycetes</taxon>
        <taxon>Sporidiobolales</taxon>
        <taxon>Sporidiobolaceae</taxon>
        <taxon>Rhodotorula</taxon>
    </lineage>
</organism>
<keyword evidence="2" id="KW-1133">Transmembrane helix</keyword>
<feature type="compositionally biased region" description="Polar residues" evidence="1">
    <location>
        <begin position="339"/>
        <end position="349"/>
    </location>
</feature>